<dbReference type="Proteomes" id="UP000095094">
    <property type="component" value="Unassembled WGS sequence"/>
</dbReference>
<proteinExistence type="predicted"/>
<comment type="caution">
    <text evidence="1">The sequence shown here is derived from an EMBL/GenBank/DDBJ whole genome shotgun (WGS) entry which is preliminary data.</text>
</comment>
<gene>
    <name evidence="1" type="ORF">BCR25_04220</name>
</gene>
<reference evidence="2" key="1">
    <citation type="submission" date="2016-09" db="EMBL/GenBank/DDBJ databases">
        <authorList>
            <person name="Gulvik C.A."/>
        </authorList>
    </citation>
    <scope>NUCLEOTIDE SEQUENCE [LARGE SCALE GENOMIC DNA]</scope>
    <source>
        <strain evidence="2">LMG 8895</strain>
    </source>
</reference>
<protein>
    <submittedName>
        <fullName evidence="1">Uncharacterized protein</fullName>
    </submittedName>
</protein>
<name>A0A1E5GVU6_9ENTE</name>
<dbReference type="OrthoDB" id="9878462at2"/>
<keyword evidence="2" id="KW-1185">Reference proteome</keyword>
<accession>A0A1E5GVU6</accession>
<organism evidence="1 2">
    <name type="scientific">Enterococcus termitis</name>
    <dbReference type="NCBI Taxonomy" id="332950"/>
    <lineage>
        <taxon>Bacteria</taxon>
        <taxon>Bacillati</taxon>
        <taxon>Bacillota</taxon>
        <taxon>Bacilli</taxon>
        <taxon>Lactobacillales</taxon>
        <taxon>Enterococcaceae</taxon>
        <taxon>Enterococcus</taxon>
    </lineage>
</organism>
<sequence length="100" mass="12153">MMVRTYRTITYYWALWRNEELELALSKTKQYESQFTEGEYIDLKNSCNFFLSNGLKDYLANSPESFCKEDLRKWFDRTFSHCEEEIHYFISNCKKKDVSV</sequence>
<dbReference type="EMBL" id="MIJY01000012">
    <property type="protein sequence ID" value="OEG16809.1"/>
    <property type="molecule type" value="Genomic_DNA"/>
</dbReference>
<dbReference type="RefSeq" id="WP_069663206.1">
    <property type="nucleotide sequence ID" value="NZ_JBHUJJ010000001.1"/>
</dbReference>
<evidence type="ECO:0000313" key="2">
    <source>
        <dbReference type="Proteomes" id="UP000095094"/>
    </source>
</evidence>
<dbReference type="AlphaFoldDB" id="A0A1E5GVU6"/>
<evidence type="ECO:0000313" key="1">
    <source>
        <dbReference type="EMBL" id="OEG16809.1"/>
    </source>
</evidence>